<dbReference type="InterPro" id="IPR015273">
    <property type="entry name" value="Cys-tRNA-synt_Ia_DALR"/>
</dbReference>
<dbReference type="Pfam" id="PF23493">
    <property type="entry name" value="CysS_C"/>
    <property type="match status" value="1"/>
</dbReference>
<dbReference type="InterPro" id="IPR024909">
    <property type="entry name" value="Cys-tRNA/MSH_ligase"/>
</dbReference>
<evidence type="ECO:0000256" key="5">
    <source>
        <dbReference type="ARBA" id="ARBA00022840"/>
    </source>
</evidence>
<keyword evidence="6 8" id="KW-0030">Aminoacyl-tRNA synthetase</keyword>
<evidence type="ECO:0000256" key="2">
    <source>
        <dbReference type="ARBA" id="ARBA00014738"/>
    </source>
</evidence>
<evidence type="ECO:0000256" key="4">
    <source>
        <dbReference type="ARBA" id="ARBA00022741"/>
    </source>
</evidence>
<dbReference type="EMBL" id="CADCUQ010000662">
    <property type="protein sequence ID" value="CAA9421659.1"/>
    <property type="molecule type" value="Genomic_DNA"/>
</dbReference>
<evidence type="ECO:0000256" key="6">
    <source>
        <dbReference type="ARBA" id="ARBA00023146"/>
    </source>
</evidence>
<feature type="non-terminal residue" evidence="8">
    <location>
        <position position="1"/>
    </location>
</feature>
<dbReference type="PANTHER" id="PTHR10890">
    <property type="entry name" value="CYSTEINYL-TRNA SYNTHETASE"/>
    <property type="match status" value="1"/>
</dbReference>
<reference evidence="8" key="1">
    <citation type="submission" date="2020-02" db="EMBL/GenBank/DDBJ databases">
        <authorList>
            <person name="Meier V. D."/>
        </authorList>
    </citation>
    <scope>NUCLEOTIDE SEQUENCE</scope>
    <source>
        <strain evidence="8">AVDCRST_MAG64</strain>
    </source>
</reference>
<evidence type="ECO:0000259" key="7">
    <source>
        <dbReference type="SMART" id="SM00840"/>
    </source>
</evidence>
<dbReference type="Pfam" id="PF09190">
    <property type="entry name" value="DALR_2"/>
    <property type="match status" value="1"/>
</dbReference>
<dbReference type="GO" id="GO:0006423">
    <property type="term" value="P:cysteinyl-tRNA aminoacylation"/>
    <property type="evidence" value="ECO:0007669"/>
    <property type="project" value="InterPro"/>
</dbReference>
<dbReference type="SMART" id="SM00840">
    <property type="entry name" value="DALR_2"/>
    <property type="match status" value="1"/>
</dbReference>
<dbReference type="GO" id="GO:0005829">
    <property type="term" value="C:cytosol"/>
    <property type="evidence" value="ECO:0007669"/>
    <property type="project" value="TreeGrafter"/>
</dbReference>
<protein>
    <recommendedName>
        <fullName evidence="2">Cysteine--tRNA ligase</fullName>
    </recommendedName>
</protein>
<name>A0A6J4PWM1_9BACT</name>
<gene>
    <name evidence="8" type="ORF">AVDCRST_MAG64-2912</name>
</gene>
<keyword evidence="3 8" id="KW-0436">Ligase</keyword>
<proteinExistence type="predicted"/>
<dbReference type="GO" id="GO:0005524">
    <property type="term" value="F:ATP binding"/>
    <property type="evidence" value="ECO:0007669"/>
    <property type="project" value="UniProtKB-KW"/>
</dbReference>
<dbReference type="GO" id="GO:0004817">
    <property type="term" value="F:cysteine-tRNA ligase activity"/>
    <property type="evidence" value="ECO:0007669"/>
    <property type="project" value="InterPro"/>
</dbReference>
<evidence type="ECO:0000313" key="8">
    <source>
        <dbReference type="EMBL" id="CAA9421659.1"/>
    </source>
</evidence>
<comment type="subcellular location">
    <subcellularLocation>
        <location evidence="1">Cytoplasm</location>
    </subcellularLocation>
</comment>
<sequence length="248" mass="26243">DAGKISGSQMWTEAGAKLLASVAAKKLIADHGPEVLRYLLLSTHYRRPIEFSEQAISDAKKALGTFTRLFERLDRLTAGQPPVPNGTEGSVPDMDRASSALLEGPHAGYAQAVLGLKMKFLEMMDDDFNTAGAIAALHEIAGEVNAFLERNDADKAKPAEVVAAAVAGVRTLATLGGVIGLALHPTRAKAAAAADGGLAGQLMDLFIRLRADARQSKNFALADDIRKSLTAVGVTLEDGPEGTRWRKD</sequence>
<accession>A0A6J4PWM1</accession>
<evidence type="ECO:0000256" key="3">
    <source>
        <dbReference type="ARBA" id="ARBA00022598"/>
    </source>
</evidence>
<dbReference type="PANTHER" id="PTHR10890:SF3">
    <property type="entry name" value="CYSTEINE--TRNA LIGASE, CYTOPLASMIC"/>
    <property type="match status" value="1"/>
</dbReference>
<keyword evidence="5" id="KW-0067">ATP-binding</keyword>
<dbReference type="AlphaFoldDB" id="A0A6J4PWM1"/>
<organism evidence="8">
    <name type="scientific">uncultured Phycisphaerae bacterium</name>
    <dbReference type="NCBI Taxonomy" id="904963"/>
    <lineage>
        <taxon>Bacteria</taxon>
        <taxon>Pseudomonadati</taxon>
        <taxon>Planctomycetota</taxon>
        <taxon>Phycisphaerae</taxon>
        <taxon>environmental samples</taxon>
    </lineage>
</organism>
<dbReference type="InterPro" id="IPR009080">
    <property type="entry name" value="tRNAsynth_Ia_anticodon-bd"/>
</dbReference>
<keyword evidence="4" id="KW-0547">Nucleotide-binding</keyword>
<dbReference type="InterPro" id="IPR056411">
    <property type="entry name" value="CysS_C"/>
</dbReference>
<dbReference type="Gene3D" id="1.20.120.1910">
    <property type="entry name" value="Cysteine-tRNA ligase, C-terminal anti-codon recognition domain"/>
    <property type="match status" value="1"/>
</dbReference>
<feature type="domain" description="Cysteinyl-tRNA synthetase class Ia DALR" evidence="7">
    <location>
        <begin position="119"/>
        <end position="190"/>
    </location>
</feature>
<evidence type="ECO:0000256" key="1">
    <source>
        <dbReference type="ARBA" id="ARBA00004496"/>
    </source>
</evidence>
<dbReference type="SUPFAM" id="SSF47323">
    <property type="entry name" value="Anticodon-binding domain of a subclass of class I aminoacyl-tRNA synthetases"/>
    <property type="match status" value="1"/>
</dbReference>